<reference evidence="2 3" key="1">
    <citation type="submission" date="2024-09" db="EMBL/GenBank/DDBJ databases">
        <authorList>
            <person name="Sun Q."/>
            <person name="Mori K."/>
        </authorList>
    </citation>
    <scope>NUCLEOTIDE SEQUENCE [LARGE SCALE GENOMIC DNA]</scope>
    <source>
        <strain evidence="2 3">CCM 7792</strain>
    </source>
</reference>
<sequence>MVLEGRIEGSTYIPTWLDATTVEAFAKLRGQDGTQPIVFLNACKAGRAGYKLTGIGGFAQAFLRAGAGAFVGTLWSVGDEPAFTFGKTFYDALLSGQSVPHATTLAREAAREAGDATWLAYVVYAHPHARLSHWRRQRR</sequence>
<evidence type="ECO:0000313" key="3">
    <source>
        <dbReference type="Proteomes" id="UP001589773"/>
    </source>
</evidence>
<keyword evidence="3" id="KW-1185">Reference proteome</keyword>
<dbReference type="RefSeq" id="WP_379679001.1">
    <property type="nucleotide sequence ID" value="NZ_JBHLWP010000009.1"/>
</dbReference>
<dbReference type="Proteomes" id="UP001589773">
    <property type="component" value="Unassembled WGS sequence"/>
</dbReference>
<proteinExistence type="predicted"/>
<accession>A0ABV6FEW9</accession>
<gene>
    <name evidence="2" type="ORF">ACFFJK_08605</name>
</gene>
<protein>
    <submittedName>
        <fullName evidence="2">CHAT domain-containing protein</fullName>
    </submittedName>
</protein>
<name>A0ABV6FEW9_9BURK</name>
<dbReference type="InterPro" id="IPR024983">
    <property type="entry name" value="CHAT_dom"/>
</dbReference>
<feature type="domain" description="CHAT" evidence="1">
    <location>
        <begin position="30"/>
        <end position="126"/>
    </location>
</feature>
<dbReference type="EMBL" id="JBHLWP010000009">
    <property type="protein sequence ID" value="MFC0251946.1"/>
    <property type="molecule type" value="Genomic_DNA"/>
</dbReference>
<organism evidence="2 3">
    <name type="scientific">Massilia consociata</name>
    <dbReference type="NCBI Taxonomy" id="760117"/>
    <lineage>
        <taxon>Bacteria</taxon>
        <taxon>Pseudomonadati</taxon>
        <taxon>Pseudomonadota</taxon>
        <taxon>Betaproteobacteria</taxon>
        <taxon>Burkholderiales</taxon>
        <taxon>Oxalobacteraceae</taxon>
        <taxon>Telluria group</taxon>
        <taxon>Massilia</taxon>
    </lineage>
</organism>
<comment type="caution">
    <text evidence="2">The sequence shown here is derived from an EMBL/GenBank/DDBJ whole genome shotgun (WGS) entry which is preliminary data.</text>
</comment>
<dbReference type="Pfam" id="PF12770">
    <property type="entry name" value="CHAT"/>
    <property type="match status" value="1"/>
</dbReference>
<evidence type="ECO:0000259" key="1">
    <source>
        <dbReference type="Pfam" id="PF12770"/>
    </source>
</evidence>
<evidence type="ECO:0000313" key="2">
    <source>
        <dbReference type="EMBL" id="MFC0251946.1"/>
    </source>
</evidence>